<evidence type="ECO:0008006" key="6">
    <source>
        <dbReference type="Google" id="ProtNLM"/>
    </source>
</evidence>
<dbReference type="AlphaFoldDB" id="A0A8K1CGC6"/>
<dbReference type="InterPro" id="IPR032914">
    <property type="entry name" value="Vam6/VPS39/TRAP1"/>
</dbReference>
<dbReference type="EMBL" id="SPLM01000073">
    <property type="protein sequence ID" value="TMW62524.1"/>
    <property type="molecule type" value="Genomic_DNA"/>
</dbReference>
<evidence type="ECO:0000313" key="5">
    <source>
        <dbReference type="Proteomes" id="UP000794436"/>
    </source>
</evidence>
<keyword evidence="5" id="KW-1185">Reference proteome</keyword>
<dbReference type="PANTHER" id="PTHR12894:SF27">
    <property type="entry name" value="TRANSFORMING GROWTH FACTOR-BETA RECEPTOR-ASSOCIATED PROTEIN 1"/>
    <property type="match status" value="1"/>
</dbReference>
<feature type="compositionally biased region" description="Polar residues" evidence="1">
    <location>
        <begin position="887"/>
        <end position="898"/>
    </location>
</feature>
<dbReference type="InterPro" id="IPR019453">
    <property type="entry name" value="VPS39/TGFA1_Znf"/>
</dbReference>
<feature type="compositionally biased region" description="Low complexity" evidence="1">
    <location>
        <begin position="869"/>
        <end position="880"/>
    </location>
</feature>
<dbReference type="InterPro" id="IPR019452">
    <property type="entry name" value="VPS39/TGF_beta_rcpt-assoc_1"/>
</dbReference>
<evidence type="ECO:0000259" key="2">
    <source>
        <dbReference type="Pfam" id="PF10366"/>
    </source>
</evidence>
<name>A0A8K1CGC6_PYTOL</name>
<dbReference type="Pfam" id="PF10366">
    <property type="entry name" value="Vps39_1"/>
    <property type="match status" value="1"/>
</dbReference>
<feature type="region of interest" description="Disordered" evidence="1">
    <location>
        <begin position="869"/>
        <end position="899"/>
    </location>
</feature>
<comment type="caution">
    <text evidence="4">The sequence shown here is derived from an EMBL/GenBank/DDBJ whole genome shotgun (WGS) entry which is preliminary data.</text>
</comment>
<dbReference type="GO" id="GO:0016020">
    <property type="term" value="C:membrane"/>
    <property type="evidence" value="ECO:0007669"/>
    <property type="project" value="TreeGrafter"/>
</dbReference>
<dbReference type="PANTHER" id="PTHR12894">
    <property type="entry name" value="CNH DOMAIN CONTAINING"/>
    <property type="match status" value="1"/>
</dbReference>
<dbReference type="GO" id="GO:0005737">
    <property type="term" value="C:cytoplasm"/>
    <property type="evidence" value="ECO:0007669"/>
    <property type="project" value="TreeGrafter"/>
</dbReference>
<reference evidence="4" key="1">
    <citation type="submission" date="2019-03" db="EMBL/GenBank/DDBJ databases">
        <title>Long read genome sequence of the mycoparasitic Pythium oligandrum ATCC 38472 isolated from sugarbeet rhizosphere.</title>
        <authorList>
            <person name="Gaulin E."/>
        </authorList>
    </citation>
    <scope>NUCLEOTIDE SEQUENCE</scope>
    <source>
        <strain evidence="4">ATCC 38472_TT</strain>
    </source>
</reference>
<feature type="domain" description="Vacuolar sorting protein 39/Transforming growth factor beta receptor-associated" evidence="2">
    <location>
        <begin position="515"/>
        <end position="642"/>
    </location>
</feature>
<evidence type="ECO:0000256" key="1">
    <source>
        <dbReference type="SAM" id="MobiDB-lite"/>
    </source>
</evidence>
<protein>
    <recommendedName>
        <fullName evidence="6">CNH domain-containing protein</fullName>
    </recommendedName>
</protein>
<proteinExistence type="predicted"/>
<feature type="domain" description="Vacuolar sorting protein 39/Transforming growth factor beta receptor-associated zinc finger" evidence="3">
    <location>
        <begin position="986"/>
        <end position="1022"/>
    </location>
</feature>
<dbReference type="OrthoDB" id="5325112at2759"/>
<organism evidence="4 5">
    <name type="scientific">Pythium oligandrum</name>
    <name type="common">Mycoparasitic fungus</name>
    <dbReference type="NCBI Taxonomy" id="41045"/>
    <lineage>
        <taxon>Eukaryota</taxon>
        <taxon>Sar</taxon>
        <taxon>Stramenopiles</taxon>
        <taxon>Oomycota</taxon>
        <taxon>Peronosporomycetes</taxon>
        <taxon>Pythiales</taxon>
        <taxon>Pythiaceae</taxon>
        <taxon>Pythium</taxon>
    </lineage>
</organism>
<dbReference type="Pfam" id="PF10367">
    <property type="entry name" value="zf-Vps39_C"/>
    <property type="match status" value="1"/>
</dbReference>
<dbReference type="GO" id="GO:0006914">
    <property type="term" value="P:autophagy"/>
    <property type="evidence" value="ECO:0007669"/>
    <property type="project" value="TreeGrafter"/>
</dbReference>
<sequence length="1025" mass="115037">MAMEPYVLVDVEADKPVKKPQQIDALLSSTVAWGDLAPLVFFGTTDSTLHCYVPAGGVLTSLNFVRFHTTYKKIYHPCARFLDAWGIYMTLVDAKVAMYALPLHTNPHLDGNSTYSAAMGHSREKMVTMEDTKNTVLFAVHESSKVVCTLSKQNTLKVFDWTVNRSLELRVQHELLAVLGTTKLLPPSALPVQRMVLLGESYVLLVFKKEWCVVNLDSGKVLGVAQSDMIPHVNLETITCAIPIPRHHYRKSVHRTRGALVCGKHYALRLSIIEGPSETPFANEDSLKVHVEKVIEYNTAPRNVSYHHPFLLLDAQEKIAVYNFGTMKLVQSVPIKSAYGGCVAVSASSAGRDASTKVLPASFLVASAPFVVQSLEMVSISKQLRQCIDNQQLEEAVVLTELCPDEVSLLDDELSRLNAEYALDLFRRGQFDRAMEYYSKSRVNVMEVLELFPRDLLPRTRVLTEAAKTNQRKSDDAVTLLQGDDLVKSLLALISFLWKYREQPANGSEDTRELVDTVLLKCIVLISEKNEHRQRAQAQLMEMVRSENWCEIGEVEVFLRAHNRFDALLNFYASRKLHRKALELLEDLERSAAATAESKDASATPVQEQLKSAEEYLALTTEYLRRLGHKRAELVFEFSRRVILSQPTLGLSIFTSRNVSRGREDIDPAQIVNHLKSCQVLADPATVDAESNDESTAEANVLEPTASLPLTESRFLAIEYLTQVIYTRKSAIPGRLHDDAVYLMLEAITAELQRARESMPNVRLTSRVSSQRGLLGKIRRKLIEFLQFQGTQYHPERMLSRTPLEMVDERAALLSRLGRHHEVLHLYALQLRDATLAEAYCNRCYETKQADSSIYSTLLRLYLRPPLQTTTSSSSVLSTSPPKPMWQRSTSLQLPTQGNSNTAAVTASSEAVTAAVNILNKYAERIDVPSALELLPPDVPVAALSAFFRRVLERQVERFRNGQVKKQLSKMENFKVRELLTVKRKESVTVWSSHCCQVCGRKLGIGTFVRLPTGALLHYACQPAP</sequence>
<dbReference type="Proteomes" id="UP000794436">
    <property type="component" value="Unassembled WGS sequence"/>
</dbReference>
<evidence type="ECO:0000259" key="3">
    <source>
        <dbReference type="Pfam" id="PF10367"/>
    </source>
</evidence>
<accession>A0A8K1CGC6</accession>
<evidence type="ECO:0000313" key="4">
    <source>
        <dbReference type="EMBL" id="TMW62524.1"/>
    </source>
</evidence>
<dbReference type="GO" id="GO:0034058">
    <property type="term" value="P:endosomal vesicle fusion"/>
    <property type="evidence" value="ECO:0007669"/>
    <property type="project" value="TreeGrafter"/>
</dbReference>
<gene>
    <name evidence="4" type="ORF">Poli38472_005142</name>
</gene>